<dbReference type="GO" id="GO:0005524">
    <property type="term" value="F:ATP binding"/>
    <property type="evidence" value="ECO:0007669"/>
    <property type="project" value="UniProtKB-KW"/>
</dbReference>
<comment type="caution">
    <text evidence="12">The sequence shown here is derived from an EMBL/GenBank/DDBJ whole genome shotgun (WGS) entry which is preliminary data.</text>
</comment>
<dbReference type="Pfam" id="PF00334">
    <property type="entry name" value="NDK"/>
    <property type="match status" value="1"/>
</dbReference>
<keyword evidence="10" id="KW-0812">Transmembrane</keyword>
<feature type="binding site" evidence="7">
    <location>
        <position position="137"/>
    </location>
    <ligand>
        <name>ATP</name>
        <dbReference type="ChEBI" id="CHEBI:30616"/>
    </ligand>
</feature>
<dbReference type="EMBL" id="JANTQA010000057">
    <property type="protein sequence ID" value="KAJ3428775.1"/>
    <property type="molecule type" value="Genomic_DNA"/>
</dbReference>
<dbReference type="GO" id="GO:0006228">
    <property type="term" value="P:UTP biosynthetic process"/>
    <property type="evidence" value="ECO:0007669"/>
    <property type="project" value="InterPro"/>
</dbReference>
<keyword evidence="4 9" id="KW-0547">Nucleotide-binding</keyword>
<dbReference type="GO" id="GO:0006183">
    <property type="term" value="P:GTP biosynthetic process"/>
    <property type="evidence" value="ECO:0007669"/>
    <property type="project" value="InterPro"/>
</dbReference>
<dbReference type="InterPro" id="IPR034907">
    <property type="entry name" value="NDK-like_dom"/>
</dbReference>
<evidence type="ECO:0000256" key="10">
    <source>
        <dbReference type="SAM" id="Phobius"/>
    </source>
</evidence>
<comment type="similarity">
    <text evidence="2 7 8">Belongs to the NDK family.</text>
</comment>
<evidence type="ECO:0000256" key="3">
    <source>
        <dbReference type="ARBA" id="ARBA00022679"/>
    </source>
</evidence>
<dbReference type="GO" id="GO:0006241">
    <property type="term" value="P:CTP biosynthetic process"/>
    <property type="evidence" value="ECO:0007669"/>
    <property type="project" value="InterPro"/>
</dbReference>
<dbReference type="EC" id="2.7.4.6" evidence="9"/>
<dbReference type="PROSITE" id="PS51374">
    <property type="entry name" value="NDPK_LIKE"/>
    <property type="match status" value="1"/>
</dbReference>
<protein>
    <recommendedName>
        <fullName evidence="9">Nucleoside diphosphate kinase</fullName>
        <ecNumber evidence="9">2.7.4.6</ecNumber>
    </recommendedName>
</protein>
<dbReference type="InterPro" id="IPR001564">
    <property type="entry name" value="Nucleoside_diP_kinase"/>
</dbReference>
<keyword evidence="6 9" id="KW-0067">ATP-binding</keyword>
<comment type="catalytic activity">
    <reaction evidence="9">
        <text>a 2'-deoxyribonucleoside 5'-diphosphate + ATP = a 2'-deoxyribonucleoside 5'-triphosphate + ADP</text>
        <dbReference type="Rhea" id="RHEA:44640"/>
        <dbReference type="ChEBI" id="CHEBI:30616"/>
        <dbReference type="ChEBI" id="CHEBI:61560"/>
        <dbReference type="ChEBI" id="CHEBI:73316"/>
        <dbReference type="ChEBI" id="CHEBI:456216"/>
        <dbReference type="EC" id="2.7.4.6"/>
    </reaction>
</comment>
<keyword evidence="3 9" id="KW-0808">Transferase</keyword>
<dbReference type="SUPFAM" id="SSF54919">
    <property type="entry name" value="Nucleoside diphosphate kinase, NDK"/>
    <property type="match status" value="1"/>
</dbReference>
<dbReference type="PROSITE" id="PS00469">
    <property type="entry name" value="NDPK"/>
    <property type="match status" value="1"/>
</dbReference>
<dbReference type="AlphaFoldDB" id="A0AAV7YJU9"/>
<proteinExistence type="inferred from homology"/>
<feature type="binding site" evidence="7">
    <location>
        <position position="148"/>
    </location>
    <ligand>
        <name>ATP</name>
        <dbReference type="ChEBI" id="CHEBI:30616"/>
    </ligand>
</feature>
<feature type="binding site" evidence="7">
    <location>
        <position position="103"/>
    </location>
    <ligand>
        <name>ATP</name>
        <dbReference type="ChEBI" id="CHEBI:30616"/>
    </ligand>
</feature>
<organism evidence="12 13">
    <name type="scientific">Anaeramoeba flamelloides</name>
    <dbReference type="NCBI Taxonomy" id="1746091"/>
    <lineage>
        <taxon>Eukaryota</taxon>
        <taxon>Metamonada</taxon>
        <taxon>Anaeramoebidae</taxon>
        <taxon>Anaeramoeba</taxon>
    </lineage>
</organism>
<dbReference type="InterPro" id="IPR023005">
    <property type="entry name" value="Nucleoside_diP_kinase_AS"/>
</dbReference>
<evidence type="ECO:0000256" key="4">
    <source>
        <dbReference type="ARBA" id="ARBA00022741"/>
    </source>
</evidence>
<keyword evidence="10" id="KW-1133">Transmembrane helix</keyword>
<reference evidence="12" key="1">
    <citation type="submission" date="2022-08" db="EMBL/GenBank/DDBJ databases">
        <title>Novel sulphate-reducing endosymbionts in the free-living metamonad Anaeramoeba.</title>
        <authorList>
            <person name="Jerlstrom-Hultqvist J."/>
            <person name="Cepicka I."/>
            <person name="Gallot-Lavallee L."/>
            <person name="Salas-Leiva D."/>
            <person name="Curtis B.A."/>
            <person name="Zahonova K."/>
            <person name="Pipaliya S."/>
            <person name="Dacks J."/>
            <person name="Roger A.J."/>
        </authorList>
    </citation>
    <scope>NUCLEOTIDE SEQUENCE</scope>
    <source>
        <strain evidence="12">Busselton2</strain>
    </source>
</reference>
<dbReference type="NCBIfam" id="NF001908">
    <property type="entry name" value="PRK00668.1"/>
    <property type="match status" value="1"/>
</dbReference>
<dbReference type="CDD" id="cd04413">
    <property type="entry name" value="NDPk_I"/>
    <property type="match status" value="1"/>
</dbReference>
<keyword evidence="5 9" id="KW-0418">Kinase</keyword>
<evidence type="ECO:0000256" key="5">
    <source>
        <dbReference type="ARBA" id="ARBA00022777"/>
    </source>
</evidence>
<feature type="binding site" evidence="7">
    <location>
        <position position="55"/>
    </location>
    <ligand>
        <name>ATP</name>
        <dbReference type="ChEBI" id="CHEBI:30616"/>
    </ligand>
</feature>
<feature type="binding site" evidence="7">
    <location>
        <position position="158"/>
    </location>
    <ligand>
        <name>ATP</name>
        <dbReference type="ChEBI" id="CHEBI:30616"/>
    </ligand>
</feature>
<dbReference type="GO" id="GO:0004550">
    <property type="term" value="F:nucleoside diphosphate kinase activity"/>
    <property type="evidence" value="ECO:0007669"/>
    <property type="project" value="UniProtKB-EC"/>
</dbReference>
<comment type="cofactor">
    <cofactor evidence="1">
        <name>Mg(2+)</name>
        <dbReference type="ChEBI" id="CHEBI:18420"/>
    </cofactor>
</comment>
<sequence>MENKPQKNSQNCSKNKWIVATGIGILVSGVGYYFYNQQCCEKDLESDERTFIAIKPDGVQRKLIGEIVARFEKKGLKLVGCKLIQPSRKLAEKHYAEHKGKPFYEGLLDFITSGPVFAMVWEGKEVVSTARSLIGLTDPKKSPMNTIRGDFGIDVGRNIIHGSDSVESAQREIGLWFSKNELTRSSVTIEKWIYEN</sequence>
<feature type="active site" description="Pros-phosphohistidine intermediate" evidence="7">
    <location>
        <position position="161"/>
    </location>
</feature>
<feature type="transmembrane region" description="Helical" evidence="10">
    <location>
        <begin position="17"/>
        <end position="35"/>
    </location>
</feature>
<evidence type="ECO:0000256" key="2">
    <source>
        <dbReference type="ARBA" id="ARBA00008142"/>
    </source>
</evidence>
<dbReference type="PANTHER" id="PTHR11349">
    <property type="entry name" value="NUCLEOSIDE DIPHOSPHATE KINASE"/>
    <property type="match status" value="1"/>
</dbReference>
<feature type="domain" description="Nucleoside diphosphate kinase-like" evidence="11">
    <location>
        <begin position="47"/>
        <end position="184"/>
    </location>
</feature>
<evidence type="ECO:0000256" key="6">
    <source>
        <dbReference type="ARBA" id="ARBA00022840"/>
    </source>
</evidence>
<evidence type="ECO:0000313" key="12">
    <source>
        <dbReference type="EMBL" id="KAJ3428775.1"/>
    </source>
</evidence>
<evidence type="ECO:0000256" key="7">
    <source>
        <dbReference type="PROSITE-ProRule" id="PRU00706"/>
    </source>
</evidence>
<name>A0AAV7YJU9_9EUKA</name>
<keyword evidence="10" id="KW-0472">Membrane</keyword>
<dbReference type="InterPro" id="IPR036850">
    <property type="entry name" value="NDK-like_dom_sf"/>
</dbReference>
<evidence type="ECO:0000259" key="11">
    <source>
        <dbReference type="SMART" id="SM00562"/>
    </source>
</evidence>
<dbReference type="Proteomes" id="UP001146793">
    <property type="component" value="Unassembled WGS sequence"/>
</dbReference>
<dbReference type="Gene3D" id="3.30.70.141">
    <property type="entry name" value="Nucleoside diphosphate kinase-like domain"/>
    <property type="match status" value="1"/>
</dbReference>
<evidence type="ECO:0000313" key="13">
    <source>
        <dbReference type="Proteomes" id="UP001146793"/>
    </source>
</evidence>
<dbReference type="FunFam" id="3.30.70.141:FF:000002">
    <property type="entry name" value="Nucleoside diphosphate kinase"/>
    <property type="match status" value="1"/>
</dbReference>
<dbReference type="HAMAP" id="MF_00451">
    <property type="entry name" value="NDP_kinase"/>
    <property type="match status" value="1"/>
</dbReference>
<evidence type="ECO:0000256" key="8">
    <source>
        <dbReference type="RuleBase" id="RU004011"/>
    </source>
</evidence>
<gene>
    <name evidence="12" type="ORF">M0812_24109</name>
</gene>
<dbReference type="PRINTS" id="PR01243">
    <property type="entry name" value="NUCDPKINASE"/>
</dbReference>
<feature type="binding site" evidence="7">
    <location>
        <position position="131"/>
    </location>
    <ligand>
        <name>ATP</name>
        <dbReference type="ChEBI" id="CHEBI:30616"/>
    </ligand>
</feature>
<evidence type="ECO:0000256" key="9">
    <source>
        <dbReference type="RuleBase" id="RU004013"/>
    </source>
</evidence>
<dbReference type="SMART" id="SM00562">
    <property type="entry name" value="NDK"/>
    <property type="match status" value="1"/>
</dbReference>
<evidence type="ECO:0000256" key="1">
    <source>
        <dbReference type="ARBA" id="ARBA00001946"/>
    </source>
</evidence>
<accession>A0AAV7YJU9</accession>